<dbReference type="Gene3D" id="3.30.420.40">
    <property type="match status" value="2"/>
</dbReference>
<feature type="region of interest" description="Disordered" evidence="4">
    <location>
        <begin position="641"/>
        <end position="661"/>
    </location>
</feature>
<evidence type="ECO:0000313" key="5">
    <source>
        <dbReference type="EMBL" id="PRD69519.1"/>
    </source>
</evidence>
<evidence type="ECO:0000256" key="1">
    <source>
        <dbReference type="ARBA" id="ARBA00007381"/>
    </source>
</evidence>
<dbReference type="GO" id="GO:0140662">
    <property type="term" value="F:ATP-dependent protein folding chaperone"/>
    <property type="evidence" value="ECO:0007669"/>
    <property type="project" value="InterPro"/>
</dbReference>
<dbReference type="Pfam" id="PF12531">
    <property type="entry name" value="DUF3731"/>
    <property type="match status" value="1"/>
</dbReference>
<dbReference type="SUPFAM" id="SSF53067">
    <property type="entry name" value="Actin-like ATPase domain"/>
    <property type="match status" value="2"/>
</dbReference>
<dbReference type="AlphaFoldDB" id="A0A2S9KGE8"/>
<evidence type="ECO:0000256" key="3">
    <source>
        <dbReference type="ARBA" id="ARBA00022840"/>
    </source>
</evidence>
<keyword evidence="2" id="KW-0547">Nucleotide-binding</keyword>
<proteinExistence type="inferred from homology"/>
<dbReference type="Proteomes" id="UP000238326">
    <property type="component" value="Unassembled WGS sequence"/>
</dbReference>
<comment type="caution">
    <text evidence="5">The sequence shown here is derived from an EMBL/GenBank/DDBJ whole genome shotgun (WGS) entry which is preliminary data.</text>
</comment>
<organism evidence="5 6">
    <name type="scientific">Malikia spinosa</name>
    <dbReference type="NCBI Taxonomy" id="86180"/>
    <lineage>
        <taxon>Bacteria</taxon>
        <taxon>Pseudomonadati</taxon>
        <taxon>Pseudomonadota</taxon>
        <taxon>Betaproteobacteria</taxon>
        <taxon>Burkholderiales</taxon>
        <taxon>Comamonadaceae</taxon>
        <taxon>Malikia</taxon>
    </lineage>
</organism>
<name>A0A2S9KGE8_9BURK</name>
<keyword evidence="6" id="KW-1185">Reference proteome</keyword>
<dbReference type="Gene3D" id="3.90.640.10">
    <property type="entry name" value="Actin, Chain A, domain 4"/>
    <property type="match status" value="1"/>
</dbReference>
<dbReference type="RefSeq" id="WP_105728926.1">
    <property type="nucleotide sequence ID" value="NZ_PVLR01000013.1"/>
</dbReference>
<dbReference type="GO" id="GO:0005524">
    <property type="term" value="F:ATP binding"/>
    <property type="evidence" value="ECO:0007669"/>
    <property type="project" value="UniProtKB-KW"/>
</dbReference>
<dbReference type="InterPro" id="IPR043129">
    <property type="entry name" value="ATPase_NBD"/>
</dbReference>
<dbReference type="EMBL" id="PVLR01000013">
    <property type="protein sequence ID" value="PRD69519.1"/>
    <property type="molecule type" value="Genomic_DNA"/>
</dbReference>
<feature type="region of interest" description="Disordered" evidence="4">
    <location>
        <begin position="861"/>
        <end position="883"/>
    </location>
</feature>
<evidence type="ECO:0000256" key="4">
    <source>
        <dbReference type="SAM" id="MobiDB-lite"/>
    </source>
</evidence>
<dbReference type="InterPro" id="IPR018181">
    <property type="entry name" value="Heat_shock_70_CS"/>
</dbReference>
<dbReference type="OrthoDB" id="580874at2"/>
<feature type="compositionally biased region" description="Low complexity" evidence="4">
    <location>
        <begin position="861"/>
        <end position="880"/>
    </location>
</feature>
<gene>
    <name evidence="5" type="ORF">C6P61_05460</name>
</gene>
<sequence>MSPRYAVGVDLGTSHVVVAWADLAADQPEVRLLEIEQLVASGQVAALALLPSLRYHPAPGELAESDLQLPWPDPVLASASALIGHDDGADADADADAGGGREAAVQWPPAVIGRWAQQLGAQRPGRLVASAKSWLSHPGVDRSAAILPWGAGDEVAKVSPVAASASYLAHVRTAWQARFPDHPLEQQALTLTVPASFDEGARALTLEAARLAGLGALRLLEEPQAAFHDWLLRHRDRLAAELADSRLVLVVDVGGGTTDLTLVRVEPDAAGGPPQLTRVGVGDHLMLGGDNMDLALAHQVERRLAGSAPLPAAGLSQLVQRCRAAKELLLSDQAPESVSVTLLGSGSRLVGSARSVDLARDEVERLVVDGFLPLAPASERPRKRRAGLVEFGLPYPADPAITHHLAEFLQRHAAAAREALGPGVPDGVGGFPLPDTLLLNGGVFRAPALARRLCQLLESWRGQPLRLLHNADPDLAVARGAVAQALLRASRLPGLGPSIGGGAARSYFLLLEQQGRTQGLCLLPRGTPEGSELALPGRRFALRLGQAVRFHLVSASGDGAWQAGELVELDAERFVRLPALAAVLAPTQGQGQGQRRAEVTVELLTRMTEVGTLEVHCVACDDPTQRWQLAFQLRGAGAAESDAADATDGTGGTGGADTGPTAHPRLAEALALLERVFGEGSQRVEAKEVRQLRAGLERLLGPREAWELALLRALFDALLARAQRRRRSAEHERAWLNLAGYCLRPGTGAPLDDWRVAQLWELYPQGLQFGAESNNWSEWWTLWRRAAGGLGEAQQLELLQTVGATLEQIVTSRQASHPLKGSYDDMLRLVAALERVPQAYRAELGQWLVGRLQKTAQASGASAAGASAREGKAGAKSGGKPTEPASAWWVVGRLGARVSLYGQAQNLVSPEVATAWLQALLALDWRRVEPAAFAAVHIARVSGDRARDLAPEWRDRVLQRLVEIKAPELWCRMLRERVEPDAAEQRLSYGEALPPGLRLLAG</sequence>
<evidence type="ECO:0000313" key="6">
    <source>
        <dbReference type="Proteomes" id="UP000238326"/>
    </source>
</evidence>
<comment type="similarity">
    <text evidence="1">Belongs to the heat shock protein 70 family.</text>
</comment>
<dbReference type="PROSITE" id="PS00329">
    <property type="entry name" value="HSP70_2"/>
    <property type="match status" value="1"/>
</dbReference>
<protein>
    <submittedName>
        <fullName evidence="5">Molecular chaperone DnaK</fullName>
    </submittedName>
</protein>
<evidence type="ECO:0000256" key="2">
    <source>
        <dbReference type="ARBA" id="ARBA00022741"/>
    </source>
</evidence>
<accession>A0A2S9KGE8</accession>
<dbReference type="InterPro" id="IPR013126">
    <property type="entry name" value="Hsp_70_fam"/>
</dbReference>
<reference evidence="5 6" key="1">
    <citation type="submission" date="2018-03" db="EMBL/GenBank/DDBJ databases">
        <title>Comparative genomics illustrates the genes involved in a hyperalkaliphilic mechanisms of Serpentinomonas isolated from highly-alkaline calcium-rich serpentinized springs.</title>
        <authorList>
            <person name="Suzuki S."/>
            <person name="Ishii S."/>
            <person name="Walworth N."/>
            <person name="Bird L."/>
            <person name="Kuenen J.G."/>
            <person name="Nealson K.H."/>
        </authorList>
    </citation>
    <scope>NUCLEOTIDE SEQUENCE [LARGE SCALE GENOMIC DNA]</scope>
    <source>
        <strain evidence="5 6">83</strain>
    </source>
</reference>
<dbReference type="CDD" id="cd10170">
    <property type="entry name" value="ASKHA_NBD_HSP70"/>
    <property type="match status" value="1"/>
</dbReference>
<dbReference type="Pfam" id="PF00012">
    <property type="entry name" value="HSP70"/>
    <property type="match status" value="1"/>
</dbReference>
<dbReference type="PANTHER" id="PTHR19375">
    <property type="entry name" value="HEAT SHOCK PROTEIN 70KDA"/>
    <property type="match status" value="1"/>
</dbReference>
<keyword evidence="3" id="KW-0067">ATP-binding</keyword>
<dbReference type="InterPro" id="IPR021030">
    <property type="entry name" value="DUF3731"/>
</dbReference>